<organism evidence="1 2">
    <name type="scientific">Flavobacterium suncheonense GH29-5 = DSM 17707</name>
    <dbReference type="NCBI Taxonomy" id="1121899"/>
    <lineage>
        <taxon>Bacteria</taxon>
        <taxon>Pseudomonadati</taxon>
        <taxon>Bacteroidota</taxon>
        <taxon>Flavobacteriia</taxon>
        <taxon>Flavobacteriales</taxon>
        <taxon>Flavobacteriaceae</taxon>
        <taxon>Flavobacterium</taxon>
    </lineage>
</organism>
<dbReference type="STRING" id="1121899.GCA_000430025_02076"/>
<dbReference type="OrthoDB" id="1466062at2"/>
<dbReference type="InterPro" id="IPR025366">
    <property type="entry name" value="DUF4270"/>
</dbReference>
<keyword evidence="2" id="KW-1185">Reference proteome</keyword>
<reference evidence="1 2" key="1">
    <citation type="submission" date="2013-09" db="EMBL/GenBank/DDBJ databases">
        <authorList>
            <person name="Zeng Z."/>
            <person name="Chen C."/>
        </authorList>
    </citation>
    <scope>NUCLEOTIDE SEQUENCE [LARGE SCALE GENOMIC DNA]</scope>
    <source>
        <strain evidence="1 2">GH29-5</strain>
    </source>
</reference>
<proteinExistence type="predicted"/>
<dbReference type="Pfam" id="PF14092">
    <property type="entry name" value="DUF4270"/>
    <property type="match status" value="1"/>
</dbReference>
<protein>
    <recommendedName>
        <fullName evidence="3">DUF4270 domain-containing protein</fullName>
    </recommendedName>
</protein>
<evidence type="ECO:0000313" key="1">
    <source>
        <dbReference type="EMBL" id="KGO89240.1"/>
    </source>
</evidence>
<dbReference type="RefSeq" id="WP_026980505.1">
    <property type="nucleotide sequence ID" value="NZ_AUCZ01000009.1"/>
</dbReference>
<dbReference type="EMBL" id="JRLW01000010">
    <property type="protein sequence ID" value="KGO89240.1"/>
    <property type="molecule type" value="Genomic_DNA"/>
</dbReference>
<comment type="caution">
    <text evidence="1">The sequence shown here is derived from an EMBL/GenBank/DDBJ whole genome shotgun (WGS) entry which is preliminary data.</text>
</comment>
<dbReference type="PROSITE" id="PS51257">
    <property type="entry name" value="PROKAR_LIPOPROTEIN"/>
    <property type="match status" value="1"/>
</dbReference>
<sequence length="554" mass="62361">MNKQSLLTKGLLFAVMTFSLVSCDKDFNTIGSDIVGENYFDFDKTEYEVVAENVMTGAVQSNNLELNSLGVYTNGVFGKTASHFVTQVELPSTGKNFGINQEIDSVWLYVPIFSEETGTDSEGVKTYKRKSVYGDDQKFKLRIYENGYYLGDYDQNDPQGVARHYSDEKAKVENNKRGHDGSGGSIVNGMYLNDSDNQSENLQFWFDPKEHVIYKTDGMGQYVNSSGVVLDDQTDISARVVVERFTPGIWVNLNKEFFKKRILQAPADKLLNNNAFKEYFRGLYFQVEEIEPGQGAKAILDFSKGFVRIEYSAEYDLDNNPETDPVRQDKTFRMNLKGNTINFFDTDYTLPVSSDRLYLNGGSGSVAYIDVFGADGPDEGTKPDNLEDIIAKKWLINEANLTFYIDNSATMMGMSTYEPDRIYLYDAKNKKPIADYYADASVNSSNPKLNKKGYGGIIEKDADERGIKYKIRITEYLKSCIKNADSTNYRLGLVVTENINTISNAYLRPLPGQLPQSIVPVSSVINPLGTILHGPTSTDIEKRLKLEIYYTKPD</sequence>
<dbReference type="AlphaFoldDB" id="A0A0A2MLU3"/>
<dbReference type="eggNOG" id="ENOG502Z8IK">
    <property type="taxonomic scope" value="Bacteria"/>
</dbReference>
<evidence type="ECO:0000313" key="2">
    <source>
        <dbReference type="Proteomes" id="UP000030121"/>
    </source>
</evidence>
<dbReference type="Proteomes" id="UP000030121">
    <property type="component" value="Unassembled WGS sequence"/>
</dbReference>
<evidence type="ECO:0008006" key="3">
    <source>
        <dbReference type="Google" id="ProtNLM"/>
    </source>
</evidence>
<gene>
    <name evidence="1" type="ORF">Q764_09240</name>
</gene>
<name>A0A0A2MLU3_9FLAO</name>
<accession>A0A0A2MLU3</accession>